<evidence type="ECO:0000256" key="1">
    <source>
        <dbReference type="SAM" id="MobiDB-lite"/>
    </source>
</evidence>
<feature type="region of interest" description="Disordered" evidence="1">
    <location>
        <begin position="111"/>
        <end position="133"/>
    </location>
</feature>
<dbReference type="HOGENOM" id="CLU_137779_0_0_9"/>
<reference evidence="2 3" key="1">
    <citation type="journal article" date="2010" name="Stand. Genomic Sci.">
        <title>Complete genome sequence of Acetohalobium arabaticum type strain (Z-7288).</title>
        <authorList>
            <person name="Sikorski J."/>
            <person name="Lapidus A."/>
            <person name="Chertkov O."/>
            <person name="Lucas S."/>
            <person name="Copeland A."/>
            <person name="Glavina Del Rio T."/>
            <person name="Nolan M."/>
            <person name="Tice H."/>
            <person name="Cheng J.F."/>
            <person name="Han C."/>
            <person name="Brambilla E."/>
            <person name="Pitluck S."/>
            <person name="Liolios K."/>
            <person name="Ivanova N."/>
            <person name="Mavromatis K."/>
            <person name="Mikhailova N."/>
            <person name="Pati A."/>
            <person name="Bruce D."/>
            <person name="Detter C."/>
            <person name="Tapia R."/>
            <person name="Goodwin L."/>
            <person name="Chen A."/>
            <person name="Palaniappan K."/>
            <person name="Land M."/>
            <person name="Hauser L."/>
            <person name="Chang Y.J."/>
            <person name="Jeffries C.D."/>
            <person name="Rohde M."/>
            <person name="Goker M."/>
            <person name="Spring S."/>
            <person name="Woyke T."/>
            <person name="Bristow J."/>
            <person name="Eisen J.A."/>
            <person name="Markowitz V."/>
            <person name="Hugenholtz P."/>
            <person name="Kyrpides N.C."/>
            <person name="Klenk H.P."/>
        </authorList>
    </citation>
    <scope>NUCLEOTIDE SEQUENCE [LARGE SCALE GENOMIC DNA]</scope>
    <source>
        <strain evidence="3">ATCC 49924 / DSM 5501 / Z-7288</strain>
    </source>
</reference>
<dbReference type="KEGG" id="aar:Acear_0244"/>
<sequence length="133" mass="15415">MGLKNCERCGQVFASDRKEICRDCEQEVEENFGKVRDYIYDHGQATIPEVHEETGVSVKEIKQFIREGRLVEYDMDISVECKRCGTDIKSGDYCSDCREELSQGLASKKKKIKQDLEGETKTGKMHTRRRRDK</sequence>
<keyword evidence="2" id="KW-0969">Cilium</keyword>
<keyword evidence="2" id="KW-0282">Flagellum</keyword>
<accession>D9QTN0</accession>
<dbReference type="OrthoDB" id="1739831at2"/>
<gene>
    <name evidence="2" type="ordered locus">Acear_0244</name>
</gene>
<dbReference type="AlphaFoldDB" id="D9QTN0"/>
<dbReference type="Proteomes" id="UP000001661">
    <property type="component" value="Chromosome"/>
</dbReference>
<feature type="compositionally biased region" description="Basic residues" evidence="1">
    <location>
        <begin position="123"/>
        <end position="133"/>
    </location>
</feature>
<protein>
    <submittedName>
        <fullName evidence="2">Flagellar protein</fullName>
    </submittedName>
</protein>
<keyword evidence="2" id="KW-0966">Cell projection</keyword>
<dbReference type="STRING" id="574087.Acear_0244"/>
<feature type="compositionally biased region" description="Basic and acidic residues" evidence="1">
    <location>
        <begin position="113"/>
        <end position="122"/>
    </location>
</feature>
<organism evidence="2 3">
    <name type="scientific">Acetohalobium arabaticum (strain ATCC 49924 / DSM 5501 / Z-7288)</name>
    <dbReference type="NCBI Taxonomy" id="574087"/>
    <lineage>
        <taxon>Bacteria</taxon>
        <taxon>Bacillati</taxon>
        <taxon>Bacillota</taxon>
        <taxon>Clostridia</taxon>
        <taxon>Halanaerobiales</taxon>
        <taxon>Halobacteroidaceae</taxon>
        <taxon>Acetohalobium</taxon>
    </lineage>
</organism>
<name>D9QTN0_ACEAZ</name>
<proteinExistence type="predicted"/>
<evidence type="ECO:0000313" key="2">
    <source>
        <dbReference type="EMBL" id="ADL11794.1"/>
    </source>
</evidence>
<dbReference type="RefSeq" id="WP_013277240.1">
    <property type="nucleotide sequence ID" value="NC_014378.1"/>
</dbReference>
<dbReference type="eggNOG" id="ENOG5032TKA">
    <property type="taxonomic scope" value="Bacteria"/>
</dbReference>
<keyword evidence="3" id="KW-1185">Reference proteome</keyword>
<dbReference type="EMBL" id="CP002105">
    <property type="protein sequence ID" value="ADL11794.1"/>
    <property type="molecule type" value="Genomic_DNA"/>
</dbReference>
<evidence type="ECO:0000313" key="3">
    <source>
        <dbReference type="Proteomes" id="UP000001661"/>
    </source>
</evidence>